<sequence length="97" mass="11376">MYSALESLATNFSMQDANSSECCKIPSDNLCRQEIFILIDHVPLFSNDEHEVEHRYERFRNLLDMYQEEPSLLDPFVEGMISKLLGYVKLLEKEKTK</sequence>
<accession>A0A0N5D8I3</accession>
<dbReference type="STRING" id="103827.A0A0N5D8I3"/>
<reference evidence="1 2" key="2">
    <citation type="submission" date="2018-11" db="EMBL/GenBank/DDBJ databases">
        <authorList>
            <consortium name="Pathogen Informatics"/>
        </authorList>
    </citation>
    <scope>NUCLEOTIDE SEQUENCE [LARGE SCALE GENOMIC DNA]</scope>
</reference>
<organism evidence="3">
    <name type="scientific">Thelazia callipaeda</name>
    <name type="common">Oriental eyeworm</name>
    <name type="synonym">Parasitic nematode</name>
    <dbReference type="NCBI Taxonomy" id="103827"/>
    <lineage>
        <taxon>Eukaryota</taxon>
        <taxon>Metazoa</taxon>
        <taxon>Ecdysozoa</taxon>
        <taxon>Nematoda</taxon>
        <taxon>Chromadorea</taxon>
        <taxon>Rhabditida</taxon>
        <taxon>Spirurina</taxon>
        <taxon>Spiruromorpha</taxon>
        <taxon>Thelazioidea</taxon>
        <taxon>Thelaziidae</taxon>
        <taxon>Thelazia</taxon>
    </lineage>
</organism>
<evidence type="ECO:0000313" key="2">
    <source>
        <dbReference type="Proteomes" id="UP000276776"/>
    </source>
</evidence>
<dbReference type="EMBL" id="UYYF01004790">
    <property type="protein sequence ID" value="VDN07035.1"/>
    <property type="molecule type" value="Genomic_DNA"/>
</dbReference>
<protein>
    <submittedName>
        <fullName evidence="1 3">Uncharacterized protein</fullName>
    </submittedName>
</protein>
<dbReference type="WBParaSite" id="TCLT_0000941601-mRNA-1">
    <property type="protein sequence ID" value="TCLT_0000941601-mRNA-1"/>
    <property type="gene ID" value="TCLT_0000941601"/>
</dbReference>
<gene>
    <name evidence="1" type="ORF">TCLT_LOCUS9405</name>
</gene>
<keyword evidence="2" id="KW-1185">Reference proteome</keyword>
<name>A0A0N5D8I3_THECL</name>
<evidence type="ECO:0000313" key="3">
    <source>
        <dbReference type="WBParaSite" id="TCLT_0000941601-mRNA-1"/>
    </source>
</evidence>
<evidence type="ECO:0000313" key="1">
    <source>
        <dbReference type="EMBL" id="VDN07035.1"/>
    </source>
</evidence>
<dbReference type="Proteomes" id="UP000276776">
    <property type="component" value="Unassembled WGS sequence"/>
</dbReference>
<reference evidence="3" key="1">
    <citation type="submission" date="2017-02" db="UniProtKB">
        <authorList>
            <consortium name="WormBaseParasite"/>
        </authorList>
    </citation>
    <scope>IDENTIFICATION</scope>
</reference>
<dbReference type="AlphaFoldDB" id="A0A0N5D8I3"/>
<proteinExistence type="predicted"/>
<dbReference type="OrthoDB" id="1898821at2759"/>